<keyword evidence="3" id="KW-1185">Reference proteome</keyword>
<organism evidence="2 3">
    <name type="scientific">Corynebacterium tuscaniense</name>
    <dbReference type="NCBI Taxonomy" id="302449"/>
    <lineage>
        <taxon>Bacteria</taxon>
        <taxon>Bacillati</taxon>
        <taxon>Actinomycetota</taxon>
        <taxon>Actinomycetes</taxon>
        <taxon>Mycobacteriales</taxon>
        <taxon>Corynebacteriaceae</taxon>
        <taxon>Corynebacterium</taxon>
    </lineage>
</organism>
<keyword evidence="1" id="KW-0472">Membrane</keyword>
<dbReference type="EMBL" id="PNHG01000016">
    <property type="protein sequence ID" value="PMC63780.1"/>
    <property type="molecule type" value="Genomic_DNA"/>
</dbReference>
<reference evidence="2 3" key="1">
    <citation type="submission" date="2017-09" db="EMBL/GenBank/DDBJ databases">
        <title>Bacterial strain isolated from the female urinary microbiota.</title>
        <authorList>
            <person name="Thomas-White K."/>
            <person name="Kumar N."/>
            <person name="Forster S."/>
            <person name="Putonti C."/>
            <person name="Lawley T."/>
            <person name="Wolfe A.J."/>
        </authorList>
    </citation>
    <scope>NUCLEOTIDE SEQUENCE [LARGE SCALE GENOMIC DNA]</scope>
    <source>
        <strain evidence="2 3">UMB0792</strain>
    </source>
</reference>
<accession>A0A2N6T359</accession>
<feature type="transmembrane region" description="Helical" evidence="1">
    <location>
        <begin position="147"/>
        <end position="169"/>
    </location>
</feature>
<dbReference type="Proteomes" id="UP000235836">
    <property type="component" value="Unassembled WGS sequence"/>
</dbReference>
<name>A0A2N6T359_9CORY</name>
<evidence type="ECO:0000313" key="3">
    <source>
        <dbReference type="Proteomes" id="UP000235836"/>
    </source>
</evidence>
<protein>
    <submittedName>
        <fullName evidence="2">Uncharacterized protein</fullName>
    </submittedName>
</protein>
<proteinExistence type="predicted"/>
<comment type="caution">
    <text evidence="2">The sequence shown here is derived from an EMBL/GenBank/DDBJ whole genome shotgun (WGS) entry which is preliminary data.</text>
</comment>
<evidence type="ECO:0000313" key="2">
    <source>
        <dbReference type="EMBL" id="PMC63780.1"/>
    </source>
</evidence>
<evidence type="ECO:0000256" key="1">
    <source>
        <dbReference type="SAM" id="Phobius"/>
    </source>
</evidence>
<keyword evidence="1" id="KW-1133">Transmembrane helix</keyword>
<sequence length="171" mass="18877">MHYVSWDRTNRDEPKLLAEAGPEVLATFTHETAQVEGDTWDLITTPESGAVAKDGSGREIVRADGSLKRDKQITVQVDGAQYVIVGETSKNFIIDDAAGQKVAQFTSDHNGVRKAILEFEGETTLPYTHIVALAWVSRLMLEARKMLNSTALIGFLVFLSVFIILVWMIGP</sequence>
<keyword evidence="1" id="KW-0812">Transmembrane</keyword>
<dbReference type="RefSeq" id="WP_034665690.1">
    <property type="nucleotide sequence ID" value="NZ_PNHG01000016.1"/>
</dbReference>
<dbReference type="AlphaFoldDB" id="A0A2N6T359"/>
<gene>
    <name evidence="2" type="ORF">CJ203_09205</name>
</gene>